<feature type="compositionally biased region" description="Basic and acidic residues" evidence="1">
    <location>
        <begin position="59"/>
        <end position="71"/>
    </location>
</feature>
<feature type="compositionally biased region" description="Low complexity" evidence="1">
    <location>
        <begin position="517"/>
        <end position="531"/>
    </location>
</feature>
<proteinExistence type="predicted"/>
<dbReference type="OrthoDB" id="5332316at2759"/>
<dbReference type="EMBL" id="CP089274">
    <property type="protein sequence ID" value="USP73649.1"/>
    <property type="molecule type" value="Genomic_DNA"/>
</dbReference>
<reference evidence="2" key="1">
    <citation type="submission" date="2021-12" db="EMBL/GenBank/DDBJ databases">
        <title>Curvularia clavata genome.</title>
        <authorList>
            <person name="Cao Y."/>
        </authorList>
    </citation>
    <scope>NUCLEOTIDE SEQUENCE</scope>
    <source>
        <strain evidence="2">Yc1106</strain>
    </source>
</reference>
<evidence type="ECO:0000256" key="1">
    <source>
        <dbReference type="SAM" id="MobiDB-lite"/>
    </source>
</evidence>
<feature type="region of interest" description="Disordered" evidence="1">
    <location>
        <begin position="33"/>
        <end position="71"/>
    </location>
</feature>
<feature type="compositionally biased region" description="Basic and acidic residues" evidence="1">
    <location>
        <begin position="118"/>
        <end position="129"/>
    </location>
</feature>
<protein>
    <submittedName>
        <fullName evidence="2">Uncharacterized protein</fullName>
    </submittedName>
</protein>
<feature type="region of interest" description="Disordered" evidence="1">
    <location>
        <begin position="85"/>
        <end position="130"/>
    </location>
</feature>
<dbReference type="Proteomes" id="UP001056012">
    <property type="component" value="Chromosome 1"/>
</dbReference>
<keyword evidence="3" id="KW-1185">Reference proteome</keyword>
<evidence type="ECO:0000313" key="2">
    <source>
        <dbReference type="EMBL" id="USP73649.1"/>
    </source>
</evidence>
<accession>A0A9Q8Z0N7</accession>
<organism evidence="2 3">
    <name type="scientific">Curvularia clavata</name>
    <dbReference type="NCBI Taxonomy" id="95742"/>
    <lineage>
        <taxon>Eukaryota</taxon>
        <taxon>Fungi</taxon>
        <taxon>Dikarya</taxon>
        <taxon>Ascomycota</taxon>
        <taxon>Pezizomycotina</taxon>
        <taxon>Dothideomycetes</taxon>
        <taxon>Pleosporomycetidae</taxon>
        <taxon>Pleosporales</taxon>
        <taxon>Pleosporineae</taxon>
        <taxon>Pleosporaceae</taxon>
        <taxon>Curvularia</taxon>
    </lineage>
</organism>
<gene>
    <name evidence="2" type="ORF">yc1106_00923</name>
</gene>
<evidence type="ECO:0000313" key="3">
    <source>
        <dbReference type="Proteomes" id="UP001056012"/>
    </source>
</evidence>
<dbReference type="VEuPathDB" id="FungiDB:yc1106_00923"/>
<dbReference type="AlphaFoldDB" id="A0A9Q8Z0N7"/>
<feature type="region of interest" description="Disordered" evidence="1">
    <location>
        <begin position="494"/>
        <end position="591"/>
    </location>
</feature>
<name>A0A9Q8Z0N7_CURCL</name>
<feature type="compositionally biased region" description="Polar residues" evidence="1">
    <location>
        <begin position="33"/>
        <end position="58"/>
    </location>
</feature>
<sequence length="920" mass="103680">MPPPHLSRHLRPCHLTVTAKQVRCVHTTGRAKLSTTGYDTTPQTPSAEGSNGESSALSDHTDPKNDAPAEEKSWWKDTLGRIASFGGHGNQFESIESKSGRSPPHAKQPESPAINLPETREESWREERGLTQTTAGLATSQQVRETQQEQMRFADRSNEDFASSGQVDMTAIQQQIKQLSEQLRALEARIEGGSPKEQSSSTSATAIRTLAMRSDATQFNMANQDISYLPQTPSHILQSPTTFSVKGLRIWQKAQSAYTRSVSLYGTATSAFAKLPHHIAAPVAPSLLRRFRSIRGIAMLEDDIKTSDVYVKFKPTVDLLESILRRSSVPAPSLNDPMVASEMARFSKTLFYDDFISHTLDACWKRYRLSTRRLSDIVTELDSIRSPMVAPIASRAREQLQTIIAHAYEEGDRLLIDLLEPYFKTESALQKGERPARTEPSVFILRSADTREKDMQNNITNNRDDAQRLMRRIHGQSWSIKSSVDLKTNSMGRGLEKLVHEQRPRVKDSTSFHRLSNAEASTAARTTTKSSKPPPRTDEVSEQSLLEELFPETNSIPQPQPTKKNRDQYPRLKLPQSPTRPAFLDRPRTPAQQAAKSIQQHGEQTTVLQLTNCSTGLIEADFRRIIPKGKHLEGWRRDSDFYKIIPGRDPLSLERLPFYYLLFKNTEAALSYQKNASRLHKLSARYQPSSILSAIPPPKGFLEDGEDIAAAVASYNLLPKNHTLSLNVLMQPYNPALRQLIERGGYQPIATSVEDKGKKICRVLLHIEGYEPSPSDLFAAITSDAYRQGMLHPLRNESQSSIHRLRDVINLKMSSKAVSSSRPRAYGTFDHSTSAPELTYDDPEIQSMMGGAEEDRSQAQMNQEIMNRVYNRWVLDFEDVDTARRWSLRWHRRALPDVASGESTWKDVEEARICNTEVLW</sequence>
<feature type="compositionally biased region" description="Basic and acidic residues" evidence="1">
    <location>
        <begin position="494"/>
        <end position="511"/>
    </location>
</feature>